<accession>A0A6B9HDL6</accession>
<dbReference type="InterPro" id="IPR046011">
    <property type="entry name" value="DUF5967"/>
</dbReference>
<reference evidence="1" key="1">
    <citation type="journal article" date="2020" name="ACS Chem. Biol.">
        <title>Genome Mining and Heterologous Expression Reveal Two Distinct Families of Lasso Peptides Highly Conserved in Endofungal Bacteria.</title>
        <authorList>
            <person name="Bratovanov E.V."/>
            <person name="Ishida K."/>
            <person name="Heinze B."/>
            <person name="Pidot S.J."/>
            <person name="Stinear T.P."/>
            <person name="Hegemann J.D."/>
            <person name="Marahiel M.A."/>
            <person name="Hertweck C."/>
        </authorList>
    </citation>
    <scope>NUCLEOTIDE SEQUENCE</scope>
    <source>
        <strain evidence="1">B2</strain>
    </source>
</reference>
<dbReference type="Pfam" id="PF19392">
    <property type="entry name" value="DUF5967"/>
    <property type="match status" value="1"/>
</dbReference>
<dbReference type="NCBIfam" id="NF042427">
    <property type="entry name" value="lasso_burhizin"/>
    <property type="match status" value="1"/>
</dbReference>
<dbReference type="AlphaFoldDB" id="A0A6B9HDL6"/>
<sequence length="50" mass="5462">MNQQQQESGLLLAEESLMELCASSETLGGAGQYKEVGVGRWSDRIDSDDE</sequence>
<name>A0A6B9HDL6_9BURK</name>
<evidence type="ECO:0000313" key="1">
    <source>
        <dbReference type="EMBL" id="QGY72749.1"/>
    </source>
</evidence>
<proteinExistence type="predicted"/>
<dbReference type="EMBL" id="MN695282">
    <property type="protein sequence ID" value="QGY72749.1"/>
    <property type="molecule type" value="Genomic_DNA"/>
</dbReference>
<organism evidence="1">
    <name type="scientific">Mycetohabitans sp</name>
    <dbReference type="NCBI Taxonomy" id="2571162"/>
    <lineage>
        <taxon>Bacteria</taxon>
        <taxon>Pseudomonadati</taxon>
        <taxon>Pseudomonadota</taxon>
        <taxon>Betaproteobacteria</taxon>
        <taxon>Burkholderiales</taxon>
        <taxon>Burkholderiaceae</taxon>
        <taxon>Mycetohabitans</taxon>
    </lineage>
</organism>
<protein>
    <submittedName>
        <fullName evidence="1">Lasso peptide peptide A</fullName>
    </submittedName>
</protein>